<dbReference type="EC" id="2.4.2.-" evidence="1"/>
<keyword evidence="1" id="KW-0328">Glycosyltransferase</keyword>
<protein>
    <recommendedName>
        <fullName evidence="1">Poly [ADP-ribose] polymerase</fullName>
        <shortName evidence="1">PARP</shortName>
        <ecNumber evidence="1">2.4.2.-</ecNumber>
    </recommendedName>
</protein>
<dbReference type="OrthoDB" id="406099at2759"/>
<evidence type="ECO:0000256" key="1">
    <source>
        <dbReference type="RuleBase" id="RU362114"/>
    </source>
</evidence>
<sequence length="170" mass="19292">NETSRMWYYLKREHIALKNGGDPNEQTLFHGSKTNSYKVIIQEGLDHRVANLGGSIGAGIYFGQESTISESYVPYNNNMFQHPNLMFLNPMYPNHRGKKRSHQPYNHPPPPATRQMLMCRVVLGSCVPGQGGLRRPPQKNDGELHDSVSGPGMFVVFENSQSYPEYLIHF</sequence>
<evidence type="ECO:0000259" key="2">
    <source>
        <dbReference type="PROSITE" id="PS51059"/>
    </source>
</evidence>
<dbReference type="PANTHER" id="PTHR45740:SF2">
    <property type="entry name" value="POLY [ADP-RIBOSE] POLYMERASE"/>
    <property type="match status" value="1"/>
</dbReference>
<dbReference type="GO" id="GO:0003950">
    <property type="term" value="F:NAD+ poly-ADP-ribosyltransferase activity"/>
    <property type="evidence" value="ECO:0007669"/>
    <property type="project" value="UniProtKB-UniRule"/>
</dbReference>
<dbReference type="SUPFAM" id="SSF56399">
    <property type="entry name" value="ADP-ribosylation"/>
    <property type="match status" value="1"/>
</dbReference>
<dbReference type="Pfam" id="PF00644">
    <property type="entry name" value="PARP"/>
    <property type="match status" value="1"/>
</dbReference>
<dbReference type="PROSITE" id="PS51059">
    <property type="entry name" value="PARP_CATALYTIC"/>
    <property type="match status" value="1"/>
</dbReference>
<evidence type="ECO:0000313" key="4">
    <source>
        <dbReference type="Proteomes" id="UP000241769"/>
    </source>
</evidence>
<gene>
    <name evidence="3" type="ORF">PROFUN_16596</name>
</gene>
<accession>A0A2P6MPG6</accession>
<reference evidence="3 4" key="1">
    <citation type="journal article" date="2018" name="Genome Biol. Evol.">
        <title>Multiple Roots of Fruiting Body Formation in Amoebozoa.</title>
        <authorList>
            <person name="Hillmann F."/>
            <person name="Forbes G."/>
            <person name="Novohradska S."/>
            <person name="Ferling I."/>
            <person name="Riege K."/>
            <person name="Groth M."/>
            <person name="Westermann M."/>
            <person name="Marz M."/>
            <person name="Spaller T."/>
            <person name="Winckler T."/>
            <person name="Schaap P."/>
            <person name="Glockner G."/>
        </authorList>
    </citation>
    <scope>NUCLEOTIDE SEQUENCE [LARGE SCALE GENOMIC DNA]</scope>
    <source>
        <strain evidence="3 4">Jena</strain>
    </source>
</reference>
<dbReference type="InterPro" id="IPR012317">
    <property type="entry name" value="Poly(ADP-ribose)pol_cat_dom"/>
</dbReference>
<dbReference type="Proteomes" id="UP000241769">
    <property type="component" value="Unassembled WGS sequence"/>
</dbReference>
<feature type="domain" description="PARP catalytic" evidence="2">
    <location>
        <begin position="1"/>
        <end position="170"/>
    </location>
</feature>
<dbReference type="EMBL" id="MDYQ01000596">
    <property type="protein sequence ID" value="PRP73600.1"/>
    <property type="molecule type" value="Genomic_DNA"/>
</dbReference>
<name>A0A2P6MPG6_9EUKA</name>
<evidence type="ECO:0000313" key="3">
    <source>
        <dbReference type="EMBL" id="PRP73600.1"/>
    </source>
</evidence>
<keyword evidence="4" id="KW-1185">Reference proteome</keyword>
<dbReference type="STRING" id="1890364.A0A2P6MPG6"/>
<dbReference type="AlphaFoldDB" id="A0A2P6MPG6"/>
<dbReference type="GO" id="GO:1990404">
    <property type="term" value="F:NAD+-protein mono-ADP-ribosyltransferase activity"/>
    <property type="evidence" value="ECO:0007669"/>
    <property type="project" value="TreeGrafter"/>
</dbReference>
<dbReference type="GO" id="GO:0005634">
    <property type="term" value="C:nucleus"/>
    <property type="evidence" value="ECO:0007669"/>
    <property type="project" value="TreeGrafter"/>
</dbReference>
<dbReference type="InterPro" id="IPR051712">
    <property type="entry name" value="ARTD-AVP"/>
</dbReference>
<dbReference type="Gene3D" id="3.90.228.10">
    <property type="match status" value="1"/>
</dbReference>
<keyword evidence="1" id="KW-0808">Transferase</keyword>
<comment type="caution">
    <text evidence="3">The sequence shown here is derived from an EMBL/GenBank/DDBJ whole genome shotgun (WGS) entry which is preliminary data.</text>
</comment>
<proteinExistence type="predicted"/>
<organism evidence="3 4">
    <name type="scientific">Planoprotostelium fungivorum</name>
    <dbReference type="NCBI Taxonomy" id="1890364"/>
    <lineage>
        <taxon>Eukaryota</taxon>
        <taxon>Amoebozoa</taxon>
        <taxon>Evosea</taxon>
        <taxon>Variosea</taxon>
        <taxon>Cavosteliida</taxon>
        <taxon>Cavosteliaceae</taxon>
        <taxon>Planoprotostelium</taxon>
    </lineage>
</organism>
<feature type="non-terminal residue" evidence="3">
    <location>
        <position position="1"/>
    </location>
</feature>
<keyword evidence="1" id="KW-0520">NAD</keyword>
<dbReference type="InParanoid" id="A0A2P6MPG6"/>
<dbReference type="PANTHER" id="PTHR45740">
    <property type="entry name" value="POLY [ADP-RIBOSE] POLYMERASE"/>
    <property type="match status" value="1"/>
</dbReference>